<dbReference type="Gramene" id="OPUNC07G03790.1">
    <property type="protein sequence ID" value="OPUNC07G03790.1"/>
    <property type="gene ID" value="OPUNC07G03790"/>
</dbReference>
<protein>
    <recommendedName>
        <fullName evidence="3">FBD domain-containing protein</fullName>
    </recommendedName>
</protein>
<reference evidence="1" key="1">
    <citation type="submission" date="2015-04" db="UniProtKB">
        <authorList>
            <consortium name="EnsemblPlants"/>
        </authorList>
    </citation>
    <scope>IDENTIFICATION</scope>
</reference>
<dbReference type="STRING" id="4537.A0A0E0LHE9"/>
<evidence type="ECO:0000313" key="1">
    <source>
        <dbReference type="EnsemblPlants" id="OPUNC07G03790.1"/>
    </source>
</evidence>
<dbReference type="HOGENOM" id="CLU_098088_0_0_1"/>
<organism evidence="1">
    <name type="scientific">Oryza punctata</name>
    <name type="common">Red rice</name>
    <dbReference type="NCBI Taxonomy" id="4537"/>
    <lineage>
        <taxon>Eukaryota</taxon>
        <taxon>Viridiplantae</taxon>
        <taxon>Streptophyta</taxon>
        <taxon>Embryophyta</taxon>
        <taxon>Tracheophyta</taxon>
        <taxon>Spermatophyta</taxon>
        <taxon>Magnoliopsida</taxon>
        <taxon>Liliopsida</taxon>
        <taxon>Poales</taxon>
        <taxon>Poaceae</taxon>
        <taxon>BOP clade</taxon>
        <taxon>Oryzoideae</taxon>
        <taxon>Oryzeae</taxon>
        <taxon>Oryzinae</taxon>
        <taxon>Oryza</taxon>
    </lineage>
</organism>
<dbReference type="AlphaFoldDB" id="A0A0E0LHE9"/>
<keyword evidence="2" id="KW-1185">Reference proteome</keyword>
<sequence length="191" mass="21530">MNCDLTTLDFTGSSMTPLVFATTSSLTNVRIKTMPFGTGLDYIVTGFVSNLPAVRMLEFHVVEYKKAISPQRLPKLIHLRHLKLETVVFGYGRETDILDYAYLLEIAPFMEKLELDVQITGIFGQKDQVEALRILRSSTVLKNMMINPEVAILPHDDYLPPTRGAHNFVDGRDAAMEFVCKADHRNVVEVV</sequence>
<accession>A0A0E0LHE9</accession>
<evidence type="ECO:0008006" key="3">
    <source>
        <dbReference type="Google" id="ProtNLM"/>
    </source>
</evidence>
<dbReference type="PANTHER" id="PTHR34145:SF61">
    <property type="entry name" value="OS07G0161500 PROTEIN"/>
    <property type="match status" value="1"/>
</dbReference>
<dbReference type="EnsemblPlants" id="OPUNC07G03790.1">
    <property type="protein sequence ID" value="OPUNC07G03790.1"/>
    <property type="gene ID" value="OPUNC07G03790"/>
</dbReference>
<dbReference type="OMA" id="MATMELH"/>
<dbReference type="Proteomes" id="UP000026962">
    <property type="component" value="Chromosome 7"/>
</dbReference>
<dbReference type="InterPro" id="IPR053772">
    <property type="entry name" value="At1g61320/At1g61330-like"/>
</dbReference>
<reference evidence="1" key="2">
    <citation type="submission" date="2018-05" db="EMBL/GenBank/DDBJ databases">
        <title>OpunRS2 (Oryza punctata Reference Sequence Version 2).</title>
        <authorList>
            <person name="Zhang J."/>
            <person name="Kudrna D."/>
            <person name="Lee S."/>
            <person name="Talag J."/>
            <person name="Welchert J."/>
            <person name="Wing R.A."/>
        </authorList>
    </citation>
    <scope>NUCLEOTIDE SEQUENCE [LARGE SCALE GENOMIC DNA]</scope>
</reference>
<proteinExistence type="predicted"/>
<dbReference type="PANTHER" id="PTHR34145">
    <property type="entry name" value="OS02G0105600 PROTEIN"/>
    <property type="match status" value="1"/>
</dbReference>
<evidence type="ECO:0000313" key="2">
    <source>
        <dbReference type="Proteomes" id="UP000026962"/>
    </source>
</evidence>
<name>A0A0E0LHE9_ORYPU</name>